<comment type="similarity">
    <text evidence="1">Belongs to the protease inhibitor I39 (alpha-2-macroglobulin) family. Bacterial alpha-2-macroglobulin subfamily.</text>
</comment>
<proteinExistence type="inferred from homology"/>
<dbReference type="EMBL" id="OZ024668">
    <property type="protein sequence ID" value="CAK9891480.1"/>
    <property type="molecule type" value="Genomic_DNA"/>
</dbReference>
<dbReference type="InterPro" id="IPR047565">
    <property type="entry name" value="Alpha-macroglob_thiol-ester_cl"/>
</dbReference>
<evidence type="ECO:0000259" key="6">
    <source>
        <dbReference type="SMART" id="SM01359"/>
    </source>
</evidence>
<dbReference type="Pfam" id="PF07703">
    <property type="entry name" value="A2M_BRD"/>
    <property type="match status" value="1"/>
</dbReference>
<dbReference type="GO" id="GO:0005615">
    <property type="term" value="C:extracellular space"/>
    <property type="evidence" value="ECO:0007669"/>
    <property type="project" value="InterPro"/>
</dbReference>
<gene>
    <name evidence="9" type="primary">yfhM</name>
    <name evidence="9" type="ORF">PS652_00316</name>
    <name evidence="8" type="ORF">PS652_04341</name>
</gene>
<feature type="chain" id="PRO_5022730529" description="Alpha-2-macroglobulin" evidence="5">
    <location>
        <begin position="23"/>
        <end position="1654"/>
    </location>
</feature>
<dbReference type="PIRSF" id="PIRSF038980">
    <property type="entry name" value="A2M_bac"/>
    <property type="match status" value="1"/>
</dbReference>
<dbReference type="InterPro" id="IPR041203">
    <property type="entry name" value="Bact_A2M_MG5"/>
</dbReference>
<organism evidence="9">
    <name type="scientific">Pseudomonas fluorescens</name>
    <dbReference type="NCBI Taxonomy" id="294"/>
    <lineage>
        <taxon>Bacteria</taxon>
        <taxon>Pseudomonadati</taxon>
        <taxon>Pseudomonadota</taxon>
        <taxon>Gammaproteobacteria</taxon>
        <taxon>Pseudomonadales</taxon>
        <taxon>Pseudomonadaceae</taxon>
        <taxon>Pseudomonas</taxon>
    </lineage>
</organism>
<dbReference type="SMART" id="SM01419">
    <property type="entry name" value="Thiol-ester_cl"/>
    <property type="match status" value="1"/>
</dbReference>
<protein>
    <recommendedName>
        <fullName evidence="3">Alpha-2-macroglobulin</fullName>
    </recommendedName>
</protein>
<evidence type="ECO:0000313" key="8">
    <source>
        <dbReference type="EMBL" id="CAK9891480.1"/>
    </source>
</evidence>
<dbReference type="InterPro" id="IPR001599">
    <property type="entry name" value="Macroglobln_a2"/>
</dbReference>
<dbReference type="PANTHER" id="PTHR40094:SF1">
    <property type="entry name" value="UBIQUITIN DOMAIN-CONTAINING PROTEIN"/>
    <property type="match status" value="1"/>
</dbReference>
<dbReference type="InterPro" id="IPR011625">
    <property type="entry name" value="A2M_N_BRD"/>
</dbReference>
<dbReference type="InterPro" id="IPR041462">
    <property type="entry name" value="Bact_A2M_MG6"/>
</dbReference>
<dbReference type="PROSITE" id="PS51257">
    <property type="entry name" value="PROKAR_LIPOPROTEIN"/>
    <property type="match status" value="1"/>
</dbReference>
<sequence length="1654" mass="180382" precursor="true">MLNKGLLLACALALLSACDSSAPDKPASAPATPPAQTQDQPAAPAPAPAAAPAAQPEAEKTVPAKDDASTLAKRYAGRELSVVDVSEVQVDGASALALTFSIPLDDQQNFADKVHLVDTVKGKVDGAWELSANKMELRLRHLEPQRKLVLTIDAGLLAVNGKRLPAEAISRLETRDMQSTIGFASRGSLLPTRLAEGLPVIALNVNKVDVEFFRIKSDKLSPFLAAWGRNSSLYYYTSKETLDMAELVYSGRFDLNPAKNTRETVLLPIAGIKPLQEPGVYLAVMRASGTYDYSQPATLFTLSDIGVSAHRYQNRLDVFTQGLEGGKALSGVELELLDGEGRVLAQAKTDSDGHAQLPTPPKAETLLAHQGVHTTMLRLNSAALDLAEFDITGPQANPLQFFVFGPRDLYRPGETVLLNGLLRDKDGRPLKPQPVTVEVRRPDEQISRKFVWEADANGFYQYQLQLADEAPTGRWQLLFDLGGGKKQVFEFLVEDFLPERLALELKGSDKPLSPDQTAQIKVNGRYLYGAPASGNRLSGQAYVRPLREAVPALPGYQFGSITEEELSQDLELDEVTLDSAGKTTLNIESKWSEARSPLQLTVQASLQESGGRPITRRLEQPIWPAGRLPGLRGLFEGEETDGEGPVEFEVLVADPQGNKLAVNNLKVRLVRERRDYYWNYSQSDGWSYNYNEKYLIQNEETVNVKAGSTARVNFLVDWGPYRVEVEDPQTGLVSSGRFWAGYRAQDNADGGAVRPDQVKLALDKPSYADGATANITVTPPAAGTGYLMVESSEGPLWWEEIDVPAEGKSFAVKLDPKWARHDLYVTALVIRPGERKVNATPKRAVGVLHLPLDRHERKLAVTLTAPEKMRPKQPLTVKVQARNADGSVPKKVHVLLAAVDVGILNITEFATPDPFTGMFGRKAYGADQLDIYGQLIEAGQGRLASLAFGGDAAMAKGGKRPNTTVTIVAKQSAPVTLNDKGEGEATVDIPDFNGELRLMAQAWTDERYGMAEGKTVVAAPLIAELSAPRFLAGGDRTTLALDLSNLSGKAQNVTVRLSTEGQLNLLGAAEQTLNLTEGKRVTLLVPVQASGGLGQGKVKVDVQGLQLPGESATAFSRDWTLGVRPAYPAMLQHYRVALKDQPWTLPDADLALFEPSGLEASLALSSRPPLNLAEQIRALEAYPYGCLEQTTSGLYPSLYADAATLKRLGIKGEPADVRKRKIEMGIEHLLGMQRYNGSFGLWSADDQEEFWLTAYVTDFLLRAREQGYAVPPEALKKASERLLRYLQERNLIEVNYSQNSEHSRFAVQSYAALVLARTQQAPLGALRSLFERRSDSRSGLPLVQLAIALDKMGDKPRAQQALQAGLAVTRNENTWLGDYGSPVRDQALILSLLTENNLASDKVDARLFELSDQMAGNRWLSTQERNALFLAGRGLLGKPESNWSARLDSAGEVREFNPEQSGMKLEGALLASPLTIQNQGSETLFQQLTLSGYPRQAPVARGSGMTIRREFLGMNGQALDIKALKSGDLVLVHLAVTANTQVPDALVVDLLPAGLELENQNLAQSAASLENASSAVKEWRESMQNANVVHQEFRDDRYVAALNIDQYSTTHLLYLARAVTPGTYKVPPPQVESMYRPNYNAVGEAPAELVVKGR</sequence>
<dbReference type="Pfam" id="PF11974">
    <property type="entry name" value="bMG3"/>
    <property type="match status" value="1"/>
</dbReference>
<dbReference type="SMART" id="SM01360">
    <property type="entry name" value="A2M"/>
    <property type="match status" value="1"/>
</dbReference>
<dbReference type="SMART" id="SM01359">
    <property type="entry name" value="A2M_N_2"/>
    <property type="match status" value="1"/>
</dbReference>
<reference evidence="8 10" key="2">
    <citation type="submission" date="2024-03" db="EMBL/GenBank/DDBJ databases">
        <authorList>
            <person name="Alaster D. Moffat"/>
            <person name="Govind Chandra"/>
            <person name="Andrew W. Truman"/>
        </authorList>
    </citation>
    <scope>NUCLEOTIDE SEQUENCE [LARGE SCALE GENOMIC DNA]</scope>
    <source>
        <strain evidence="8">PS652</strain>
    </source>
</reference>
<reference evidence="9" key="1">
    <citation type="submission" date="2019-09" db="EMBL/GenBank/DDBJ databases">
        <authorList>
            <person name="Chandra G."/>
            <person name="Truman W A."/>
        </authorList>
    </citation>
    <scope>NUCLEOTIDE SEQUENCE [LARGE SCALE GENOMIC DNA]</scope>
    <source>
        <strain evidence="9">PS652</strain>
    </source>
</reference>
<feature type="compositionally biased region" description="Basic and acidic residues" evidence="4">
    <location>
        <begin position="57"/>
        <end position="66"/>
    </location>
</feature>
<evidence type="ECO:0000313" key="9">
    <source>
        <dbReference type="EMBL" id="VVM41594.1"/>
    </source>
</evidence>
<evidence type="ECO:0000256" key="4">
    <source>
        <dbReference type="SAM" id="MobiDB-lite"/>
    </source>
</evidence>
<keyword evidence="3" id="KW-0646">Protease inhibitor</keyword>
<dbReference type="Gene3D" id="1.50.10.20">
    <property type="match status" value="1"/>
</dbReference>
<dbReference type="EMBL" id="CABVHG010000001">
    <property type="protein sequence ID" value="VVM41594.1"/>
    <property type="molecule type" value="Genomic_DNA"/>
</dbReference>
<evidence type="ECO:0000313" key="10">
    <source>
        <dbReference type="Proteomes" id="UP000326595"/>
    </source>
</evidence>
<evidence type="ECO:0000256" key="3">
    <source>
        <dbReference type="PIRNR" id="PIRNR038980"/>
    </source>
</evidence>
<feature type="region of interest" description="Disordered" evidence="4">
    <location>
        <begin position="19"/>
        <end position="66"/>
    </location>
</feature>
<dbReference type="InterPro" id="IPR002890">
    <property type="entry name" value="MG2"/>
</dbReference>
<keyword evidence="9" id="KW-0449">Lipoprotein</keyword>
<accession>A0A5E6PJ69</accession>
<dbReference type="Pfam" id="PF07678">
    <property type="entry name" value="TED_complement"/>
    <property type="match status" value="1"/>
</dbReference>
<feature type="signal peptide" evidence="5">
    <location>
        <begin position="1"/>
        <end position="22"/>
    </location>
</feature>
<dbReference type="RefSeq" id="WP_038997362.1">
    <property type="nucleotide sequence ID" value="NZ_OZ024668.1"/>
</dbReference>
<dbReference type="Pfam" id="PF17972">
    <property type="entry name" value="bMG5"/>
    <property type="match status" value="1"/>
</dbReference>
<keyword evidence="2 5" id="KW-0732">Signal</keyword>
<dbReference type="CDD" id="cd02891">
    <property type="entry name" value="A2M_like"/>
    <property type="match status" value="1"/>
</dbReference>
<feature type="domain" description="Alpha-2-macroglobulin" evidence="7">
    <location>
        <begin position="968"/>
        <end position="1057"/>
    </location>
</feature>
<dbReference type="PANTHER" id="PTHR40094">
    <property type="entry name" value="ALPHA-2-MACROGLOBULIN HOMOLOG"/>
    <property type="match status" value="1"/>
</dbReference>
<dbReference type="Proteomes" id="UP000326595">
    <property type="component" value="Chromosome"/>
</dbReference>
<dbReference type="Pfam" id="PF17962">
    <property type="entry name" value="bMG6"/>
    <property type="match status" value="1"/>
</dbReference>
<evidence type="ECO:0000256" key="2">
    <source>
        <dbReference type="ARBA" id="ARBA00022729"/>
    </source>
</evidence>
<dbReference type="Pfam" id="PF21142">
    <property type="entry name" value="A2M_bMG2"/>
    <property type="match status" value="1"/>
</dbReference>
<name>A0A5E6PJ69_PSEFL</name>
<dbReference type="InterPro" id="IPR051802">
    <property type="entry name" value="YfhM-like"/>
</dbReference>
<dbReference type="Pfam" id="PF00207">
    <property type="entry name" value="A2M"/>
    <property type="match status" value="1"/>
</dbReference>
<dbReference type="GO" id="GO:0004866">
    <property type="term" value="F:endopeptidase inhibitor activity"/>
    <property type="evidence" value="ECO:0007669"/>
    <property type="project" value="UniProtKB-UniRule"/>
</dbReference>
<dbReference type="InterPro" id="IPR040639">
    <property type="entry name" value="A2MG_MG1"/>
</dbReference>
<dbReference type="InterPro" id="IPR008930">
    <property type="entry name" value="Terpenoid_cyclase/PrenylTrfase"/>
</dbReference>
<dbReference type="Pfam" id="PF01835">
    <property type="entry name" value="MG2"/>
    <property type="match status" value="1"/>
</dbReference>
<dbReference type="Pfam" id="PF17973">
    <property type="entry name" value="bMG10"/>
    <property type="match status" value="1"/>
</dbReference>
<feature type="compositionally biased region" description="Low complexity" evidence="4">
    <location>
        <begin position="19"/>
        <end position="42"/>
    </location>
</feature>
<dbReference type="InterPro" id="IPR021868">
    <property type="entry name" value="Alpha_2_Macroglob_MG3"/>
</dbReference>
<dbReference type="SUPFAM" id="SSF48239">
    <property type="entry name" value="Terpenoid cyclases/Protein prenyltransferases"/>
    <property type="match status" value="1"/>
</dbReference>
<dbReference type="InterPro" id="IPR041246">
    <property type="entry name" value="Bact_MG10"/>
</dbReference>
<dbReference type="Pfam" id="PF17970">
    <property type="entry name" value="bMG1"/>
    <property type="match status" value="1"/>
</dbReference>
<feature type="domain" description="Alpha-2-macroglobulin bait region" evidence="6">
    <location>
        <begin position="758"/>
        <end position="906"/>
    </location>
</feature>
<dbReference type="InterPro" id="IPR049120">
    <property type="entry name" value="A2M_bMG2"/>
</dbReference>
<evidence type="ECO:0000259" key="7">
    <source>
        <dbReference type="SMART" id="SM01360"/>
    </source>
</evidence>
<keyword evidence="3" id="KW-0472">Membrane</keyword>
<comment type="function">
    <text evidence="3">Protects the bacterial cell from host peptidases.</text>
</comment>
<dbReference type="Gene3D" id="2.60.40.1930">
    <property type="match status" value="1"/>
</dbReference>
<keyword evidence="3" id="KW-1003">Cell membrane</keyword>
<dbReference type="InterPro" id="IPR011626">
    <property type="entry name" value="Alpha-macroglobulin_TED"/>
</dbReference>
<evidence type="ECO:0000256" key="5">
    <source>
        <dbReference type="SAM" id="SignalP"/>
    </source>
</evidence>
<evidence type="ECO:0000256" key="1">
    <source>
        <dbReference type="ARBA" id="ARBA00010556"/>
    </source>
</evidence>
<dbReference type="InterPro" id="IPR026284">
    <property type="entry name" value="A2MG_proteobact"/>
</dbReference>